<dbReference type="Proteomes" id="UP000197768">
    <property type="component" value="Unassembled WGS sequence"/>
</dbReference>
<gene>
    <name evidence="2" type="ORF">BWK59_02515</name>
</gene>
<sequence length="97" mass="11121">MTNAEFTTVQVQGITAEQLLQQFEDLKKIVSQLGTPPPPENDKLLTRHETAEFFGISLVTLYNWTRDGIVKAYRVGNKVRYRQAEVLESLKVITLKR</sequence>
<dbReference type="NCBIfam" id="TIGR01764">
    <property type="entry name" value="excise"/>
    <property type="match status" value="1"/>
</dbReference>
<dbReference type="AlphaFoldDB" id="A0A246GKZ0"/>
<dbReference type="EMBL" id="MTCZ01000011">
    <property type="protein sequence ID" value="OWP84995.1"/>
    <property type="molecule type" value="Genomic_DNA"/>
</dbReference>
<dbReference type="Pfam" id="PF12728">
    <property type="entry name" value="HTH_17"/>
    <property type="match status" value="1"/>
</dbReference>
<proteinExistence type="predicted"/>
<dbReference type="InterPro" id="IPR041657">
    <property type="entry name" value="HTH_17"/>
</dbReference>
<accession>A0A246GKZ0</accession>
<dbReference type="InterPro" id="IPR036388">
    <property type="entry name" value="WH-like_DNA-bd_sf"/>
</dbReference>
<evidence type="ECO:0000313" key="3">
    <source>
        <dbReference type="Proteomes" id="UP000197768"/>
    </source>
</evidence>
<dbReference type="GO" id="GO:0003677">
    <property type="term" value="F:DNA binding"/>
    <property type="evidence" value="ECO:0007669"/>
    <property type="project" value="InterPro"/>
</dbReference>
<dbReference type="SUPFAM" id="SSF46955">
    <property type="entry name" value="Putative DNA-binding domain"/>
    <property type="match status" value="1"/>
</dbReference>
<dbReference type="InterPro" id="IPR009061">
    <property type="entry name" value="DNA-bd_dom_put_sf"/>
</dbReference>
<organism evidence="2 3">
    <name type="scientific">Flavobacterium davisii</name>
    <dbReference type="NCBI Taxonomy" id="2906077"/>
    <lineage>
        <taxon>Bacteria</taxon>
        <taxon>Pseudomonadati</taxon>
        <taxon>Bacteroidota</taxon>
        <taxon>Flavobacteriia</taxon>
        <taxon>Flavobacteriales</taxon>
        <taxon>Flavobacteriaceae</taxon>
        <taxon>Flavobacterium</taxon>
    </lineage>
</organism>
<dbReference type="InterPro" id="IPR010093">
    <property type="entry name" value="SinI_DNA-bd"/>
</dbReference>
<comment type="caution">
    <text evidence="2">The sequence shown here is derived from an EMBL/GenBank/DDBJ whole genome shotgun (WGS) entry which is preliminary data.</text>
</comment>
<dbReference type="Gene3D" id="1.10.10.10">
    <property type="entry name" value="Winged helix-like DNA-binding domain superfamily/Winged helix DNA-binding domain"/>
    <property type="match status" value="1"/>
</dbReference>
<evidence type="ECO:0000313" key="2">
    <source>
        <dbReference type="EMBL" id="OWP84995.1"/>
    </source>
</evidence>
<name>A0A246GKZ0_9FLAO</name>
<dbReference type="RefSeq" id="WP_088390740.1">
    <property type="nucleotide sequence ID" value="NZ_MTCZ01000011.1"/>
</dbReference>
<feature type="domain" description="Helix-turn-helix" evidence="1">
    <location>
        <begin position="44"/>
        <end position="89"/>
    </location>
</feature>
<reference evidence="2 3" key="1">
    <citation type="journal article" date="2017" name="Infect. Genet. Evol.">
        <title>Comparative genome analysis of fish pathogen Flavobacterium columnare reveals extensive sequence diversity within the species.</title>
        <authorList>
            <person name="Kayansamruaj P."/>
            <person name="Dong H.T."/>
            <person name="Hirono I."/>
            <person name="Kondo H."/>
            <person name="Senapin S."/>
            <person name="Rodkhum C."/>
        </authorList>
    </citation>
    <scope>NUCLEOTIDE SEQUENCE [LARGE SCALE GENOMIC DNA]</scope>
    <source>
        <strain evidence="2 3">1215</strain>
    </source>
</reference>
<evidence type="ECO:0000259" key="1">
    <source>
        <dbReference type="Pfam" id="PF12728"/>
    </source>
</evidence>
<protein>
    <recommendedName>
        <fullName evidence="1">Helix-turn-helix domain-containing protein</fullName>
    </recommendedName>
</protein>